<reference evidence="5" key="1">
    <citation type="journal article" date="2019" name="Int. J. Syst. Evol. Microbiol.">
        <title>The Global Catalogue of Microorganisms (GCM) 10K type strain sequencing project: providing services to taxonomists for standard genome sequencing and annotation.</title>
        <authorList>
            <consortium name="The Broad Institute Genomics Platform"/>
            <consortium name="The Broad Institute Genome Sequencing Center for Infectious Disease"/>
            <person name="Wu L."/>
            <person name="Ma J."/>
        </authorList>
    </citation>
    <scope>NUCLEOTIDE SEQUENCE [LARGE SCALE GENOMIC DNA]</scope>
    <source>
        <strain evidence="5">KCTC 62164</strain>
    </source>
</reference>
<dbReference type="Gene3D" id="3.40.50.720">
    <property type="entry name" value="NAD(P)-binding Rossmann-like Domain"/>
    <property type="match status" value="1"/>
</dbReference>
<dbReference type="Proteomes" id="UP001595444">
    <property type="component" value="Unassembled WGS sequence"/>
</dbReference>
<evidence type="ECO:0000259" key="3">
    <source>
        <dbReference type="Pfam" id="PF02719"/>
    </source>
</evidence>
<organism evidence="4 5">
    <name type="scientific">Kordiimonas pumila</name>
    <dbReference type="NCBI Taxonomy" id="2161677"/>
    <lineage>
        <taxon>Bacteria</taxon>
        <taxon>Pseudomonadati</taxon>
        <taxon>Pseudomonadota</taxon>
        <taxon>Alphaproteobacteria</taxon>
        <taxon>Kordiimonadales</taxon>
        <taxon>Kordiimonadaceae</taxon>
        <taxon>Kordiimonas</taxon>
    </lineage>
</organism>
<comment type="caution">
    <text evidence="4">The sequence shown here is derived from an EMBL/GenBank/DDBJ whole genome shotgun (WGS) entry which is preliminary data.</text>
</comment>
<protein>
    <submittedName>
        <fullName evidence="4">SDR family NAD(P)-dependent oxidoreductase</fullName>
    </submittedName>
</protein>
<feature type="region of interest" description="Disordered" evidence="2">
    <location>
        <begin position="304"/>
        <end position="325"/>
    </location>
</feature>
<feature type="compositionally biased region" description="Polar residues" evidence="2">
    <location>
        <begin position="304"/>
        <end position="313"/>
    </location>
</feature>
<evidence type="ECO:0000256" key="2">
    <source>
        <dbReference type="SAM" id="MobiDB-lite"/>
    </source>
</evidence>
<accession>A0ABV7D565</accession>
<keyword evidence="5" id="KW-1185">Reference proteome</keyword>
<name>A0ABV7D565_9PROT</name>
<dbReference type="InterPro" id="IPR051203">
    <property type="entry name" value="Polysaccharide_Synthase-Rel"/>
</dbReference>
<sequence length="343" mass="37761">MEKFKDKTVLVTGSCGTVGAELVRQLVDSSAAHVVCLDNNETELFFQIEQYRGRDKVSGHLADVRDREALKLRMRGVDIVLHAAALKHVVLCEDSPAQAIATNILGTQNVIDAAQANGVERVIFTSSDKAVNPTNVMGTSKLMGERLMTAAAETTAKGLEIQARNSGTIFASTRFGNVLGSRGSVVPLFRRQIEGGGPITLTDRQMTRFIMTLEEAAALVLESVWLAKGGEVMVTKMPVARIEDIAHVMRDHLASDQNIEIIEIGAKPGEKMYEELMNDEEVRRTYEYDDFFMTLSAFSDTSTPKYSGVTCQPQPDRPYNSAHEASMNKDELARYLVERGVLN</sequence>
<dbReference type="PANTHER" id="PTHR43318:SF2">
    <property type="entry name" value="UDP-N-ACETYLGLUCOSAMINE 4,6-DEHYDRATASE (INVERTING)"/>
    <property type="match status" value="1"/>
</dbReference>
<dbReference type="CDD" id="cd05237">
    <property type="entry name" value="UDP_invert_4-6DH_SDR_e"/>
    <property type="match status" value="1"/>
</dbReference>
<dbReference type="RefSeq" id="WP_194214024.1">
    <property type="nucleotide sequence ID" value="NZ_CP061205.1"/>
</dbReference>
<proteinExistence type="inferred from homology"/>
<dbReference type="SUPFAM" id="SSF51735">
    <property type="entry name" value="NAD(P)-binding Rossmann-fold domains"/>
    <property type="match status" value="1"/>
</dbReference>
<dbReference type="InterPro" id="IPR003869">
    <property type="entry name" value="Polysac_CapD-like"/>
</dbReference>
<comment type="similarity">
    <text evidence="1">Belongs to the polysaccharide synthase family.</text>
</comment>
<evidence type="ECO:0000313" key="5">
    <source>
        <dbReference type="Proteomes" id="UP001595444"/>
    </source>
</evidence>
<evidence type="ECO:0000256" key="1">
    <source>
        <dbReference type="ARBA" id="ARBA00007430"/>
    </source>
</evidence>
<dbReference type="EMBL" id="JBHRSL010000010">
    <property type="protein sequence ID" value="MFC3052307.1"/>
    <property type="molecule type" value="Genomic_DNA"/>
</dbReference>
<dbReference type="PANTHER" id="PTHR43318">
    <property type="entry name" value="UDP-N-ACETYLGLUCOSAMINE 4,6-DEHYDRATASE"/>
    <property type="match status" value="1"/>
</dbReference>
<gene>
    <name evidence="4" type="ORF">ACFOKA_10365</name>
</gene>
<dbReference type="InterPro" id="IPR036291">
    <property type="entry name" value="NAD(P)-bd_dom_sf"/>
</dbReference>
<feature type="domain" description="Polysaccharide biosynthesis protein CapD-like" evidence="3">
    <location>
        <begin position="9"/>
        <end position="293"/>
    </location>
</feature>
<evidence type="ECO:0000313" key="4">
    <source>
        <dbReference type="EMBL" id="MFC3052307.1"/>
    </source>
</evidence>
<dbReference type="Pfam" id="PF02719">
    <property type="entry name" value="Polysacc_synt_2"/>
    <property type="match status" value="1"/>
</dbReference>